<dbReference type="CDD" id="cd01185">
    <property type="entry name" value="INTN1_C_like"/>
    <property type="match status" value="1"/>
</dbReference>
<evidence type="ECO:0000256" key="1">
    <source>
        <dbReference type="ARBA" id="ARBA00008857"/>
    </source>
</evidence>
<dbReference type="PANTHER" id="PTHR30349">
    <property type="entry name" value="PHAGE INTEGRASE-RELATED"/>
    <property type="match status" value="1"/>
</dbReference>
<evidence type="ECO:0000256" key="3">
    <source>
        <dbReference type="ARBA" id="ARBA00023172"/>
    </source>
</evidence>
<keyword evidence="6" id="KW-1185">Reference proteome</keyword>
<comment type="similarity">
    <text evidence="1">Belongs to the 'phage' integrase family.</text>
</comment>
<dbReference type="Gene3D" id="1.10.150.130">
    <property type="match status" value="1"/>
</dbReference>
<keyword evidence="2" id="KW-0238">DNA-binding</keyword>
<dbReference type="InterPro" id="IPR050090">
    <property type="entry name" value="Tyrosine_recombinase_XerCD"/>
</dbReference>
<reference evidence="6" key="1">
    <citation type="journal article" date="2019" name="Int. J. Syst. Evol. Microbiol.">
        <title>The Global Catalogue of Microorganisms (GCM) 10K type strain sequencing project: providing services to taxonomists for standard genome sequencing and annotation.</title>
        <authorList>
            <consortium name="The Broad Institute Genomics Platform"/>
            <consortium name="The Broad Institute Genome Sequencing Center for Infectious Disease"/>
            <person name="Wu L."/>
            <person name="Ma J."/>
        </authorList>
    </citation>
    <scope>NUCLEOTIDE SEQUENCE [LARGE SCALE GENOMIC DNA]</scope>
    <source>
        <strain evidence="6">JCM 17111</strain>
    </source>
</reference>
<comment type="caution">
    <text evidence="5">The sequence shown here is derived from an EMBL/GenBank/DDBJ whole genome shotgun (WGS) entry which is preliminary data.</text>
</comment>
<evidence type="ECO:0000256" key="2">
    <source>
        <dbReference type="ARBA" id="ARBA00023125"/>
    </source>
</evidence>
<dbReference type="Pfam" id="PF17293">
    <property type="entry name" value="Arm-DNA-bind_5"/>
    <property type="match status" value="1"/>
</dbReference>
<dbReference type="InterPro" id="IPR035386">
    <property type="entry name" value="Arm-DNA-bind_5"/>
</dbReference>
<keyword evidence="3" id="KW-0233">DNA recombination</keyword>
<sequence>MNKSFSLLFYIKKSKADKQNKANIYLRITIDGRRAESSIHRKIDINRWSSETGLAIGSSKEIQEINRYISSIKNKVYQHHQRFIEKGELITAIKLRDAFLEKDTNTKMLLKIFQEHNDQIEKLIGIDFAANTLVRYKTTLNHLTNYVTEEHKEDDINLKKVDIIFINGFEYFLKTSENCGHNTTFKYVSNLKKIIRIAYTNGWIEKDPFAHYKTKYKTVDREFLSEQEIQSIIEKDFRIERLNQVKDIFIFCCYTGLAYIDVKKLSKNNIVIGIDGEYWINTKRTKTDSTSNIPLLPSAYEILKKYTNHQDIKNTDKVLPVLSNQKMNSYLKEIADLCGIQKNLTFHLARHTFATTVTLNNGVPLESVSKMLGHRSLRTTQHYAKILDRKVGDDMKALRDKFGVNKDVNNAV</sequence>
<gene>
    <name evidence="5" type="ORF">GCM10022395_23190</name>
</gene>
<dbReference type="Proteomes" id="UP001500954">
    <property type="component" value="Unassembled WGS sequence"/>
</dbReference>
<dbReference type="InterPro" id="IPR002104">
    <property type="entry name" value="Integrase_catalytic"/>
</dbReference>
<dbReference type="PROSITE" id="PS51898">
    <property type="entry name" value="TYR_RECOMBINASE"/>
    <property type="match status" value="1"/>
</dbReference>
<dbReference type="Pfam" id="PF00589">
    <property type="entry name" value="Phage_integrase"/>
    <property type="match status" value="1"/>
</dbReference>
<proteinExistence type="inferred from homology"/>
<dbReference type="Gene3D" id="1.10.443.10">
    <property type="entry name" value="Intergrase catalytic core"/>
    <property type="match status" value="1"/>
</dbReference>
<dbReference type="Pfam" id="PF13102">
    <property type="entry name" value="Phage_int_SAM_5"/>
    <property type="match status" value="1"/>
</dbReference>
<dbReference type="EMBL" id="BAABCY010000064">
    <property type="protein sequence ID" value="GAA3573251.1"/>
    <property type="molecule type" value="Genomic_DNA"/>
</dbReference>
<accession>A0ABP6XVG8</accession>
<dbReference type="InterPro" id="IPR010998">
    <property type="entry name" value="Integrase_recombinase_N"/>
</dbReference>
<evidence type="ECO:0000313" key="6">
    <source>
        <dbReference type="Proteomes" id="UP001500954"/>
    </source>
</evidence>
<protein>
    <submittedName>
        <fullName evidence="5">Site-specific integrase</fullName>
    </submittedName>
</protein>
<organism evidence="5 6">
    <name type="scientific">Snuella lapsa</name>
    <dbReference type="NCBI Taxonomy" id="870481"/>
    <lineage>
        <taxon>Bacteria</taxon>
        <taxon>Pseudomonadati</taxon>
        <taxon>Bacteroidota</taxon>
        <taxon>Flavobacteriia</taxon>
        <taxon>Flavobacteriales</taxon>
        <taxon>Flavobacteriaceae</taxon>
        <taxon>Snuella</taxon>
    </lineage>
</organism>
<dbReference type="RefSeq" id="WP_345006286.1">
    <property type="nucleotide sequence ID" value="NZ_BAABCY010000064.1"/>
</dbReference>
<dbReference type="InterPro" id="IPR025269">
    <property type="entry name" value="SAM-like_dom"/>
</dbReference>
<evidence type="ECO:0000313" key="5">
    <source>
        <dbReference type="EMBL" id="GAA3573251.1"/>
    </source>
</evidence>
<dbReference type="InterPro" id="IPR011010">
    <property type="entry name" value="DNA_brk_join_enz"/>
</dbReference>
<name>A0ABP6XVG8_9FLAO</name>
<dbReference type="PANTHER" id="PTHR30349:SF64">
    <property type="entry name" value="PROPHAGE INTEGRASE INTD-RELATED"/>
    <property type="match status" value="1"/>
</dbReference>
<feature type="domain" description="Tyr recombinase" evidence="4">
    <location>
        <begin position="219"/>
        <end position="400"/>
    </location>
</feature>
<evidence type="ECO:0000259" key="4">
    <source>
        <dbReference type="PROSITE" id="PS51898"/>
    </source>
</evidence>
<dbReference type="InterPro" id="IPR013762">
    <property type="entry name" value="Integrase-like_cat_sf"/>
</dbReference>
<dbReference type="SUPFAM" id="SSF56349">
    <property type="entry name" value="DNA breaking-rejoining enzymes"/>
    <property type="match status" value="1"/>
</dbReference>